<comment type="caution">
    <text evidence="1">The sequence shown here is derived from an EMBL/GenBank/DDBJ whole genome shotgun (WGS) entry which is preliminary data.</text>
</comment>
<protein>
    <submittedName>
        <fullName evidence="1">Uncharacterized protein</fullName>
    </submittedName>
</protein>
<dbReference type="AlphaFoldDB" id="A0A428ZTQ2"/>
<name>A0A428ZTQ2_KIBAR</name>
<evidence type="ECO:0000313" key="2">
    <source>
        <dbReference type="Proteomes" id="UP000287547"/>
    </source>
</evidence>
<evidence type="ECO:0000313" key="1">
    <source>
        <dbReference type="EMBL" id="RSM91459.1"/>
    </source>
</evidence>
<proteinExistence type="predicted"/>
<accession>A0A428ZTQ2</accession>
<gene>
    <name evidence="1" type="ORF">DMH04_00140</name>
</gene>
<sequence>MSISEAVRGLRQLCHAIDNFEFIAGGRSAADPRPYAAVLNMNINIVRARIAGVPFHNRMRRRFNKSYSSLQRIVESPSLPQARKLTPHASKYADRLILPIEDYLLAIDGPQPPISENYSSKTAARILSLALRGLPVRAQIRYREELAGELREYADANKSNVRQILHVTRFLFTVPMLRWSLRAKSTGRAQ</sequence>
<dbReference type="EMBL" id="QHKI01000001">
    <property type="protein sequence ID" value="RSM91459.1"/>
    <property type="molecule type" value="Genomic_DNA"/>
</dbReference>
<dbReference type="OrthoDB" id="4843519at2"/>
<dbReference type="RefSeq" id="WP_037256394.1">
    <property type="nucleotide sequence ID" value="NZ_QHKI01000001.1"/>
</dbReference>
<organism evidence="1 2">
    <name type="scientific">Kibdelosporangium aridum</name>
    <dbReference type="NCBI Taxonomy" id="2030"/>
    <lineage>
        <taxon>Bacteria</taxon>
        <taxon>Bacillati</taxon>
        <taxon>Actinomycetota</taxon>
        <taxon>Actinomycetes</taxon>
        <taxon>Pseudonocardiales</taxon>
        <taxon>Pseudonocardiaceae</taxon>
        <taxon>Kibdelosporangium</taxon>
    </lineage>
</organism>
<reference evidence="1 2" key="1">
    <citation type="submission" date="2018-05" db="EMBL/GenBank/DDBJ databases">
        <title>Evolution of GPA BGCs.</title>
        <authorList>
            <person name="Waglechner N."/>
            <person name="Wright G.D."/>
        </authorList>
    </citation>
    <scope>NUCLEOTIDE SEQUENCE [LARGE SCALE GENOMIC DNA]</scope>
    <source>
        <strain evidence="1 2">A82846</strain>
    </source>
</reference>
<dbReference type="Proteomes" id="UP000287547">
    <property type="component" value="Unassembled WGS sequence"/>
</dbReference>